<protein>
    <submittedName>
        <fullName evidence="7">DUF202 domain-containing protein</fullName>
    </submittedName>
</protein>
<name>A0A7Y7PMT2_9BACT</name>
<evidence type="ECO:0000256" key="4">
    <source>
        <dbReference type="ARBA" id="ARBA00023136"/>
    </source>
</evidence>
<accession>A0A7Y7PMT2</accession>
<evidence type="ECO:0000313" key="8">
    <source>
        <dbReference type="Proteomes" id="UP000565521"/>
    </source>
</evidence>
<feature type="transmembrane region" description="Helical" evidence="5">
    <location>
        <begin position="58"/>
        <end position="77"/>
    </location>
</feature>
<keyword evidence="8" id="KW-1185">Reference proteome</keyword>
<reference evidence="7 8" key="1">
    <citation type="submission" date="2020-05" db="EMBL/GenBank/DDBJ databases">
        <title>Hymenobacter terrestris sp. nov. and Hymenobacter lapidiphilus sp. nov., isolated from regoliths in Antarctica.</title>
        <authorList>
            <person name="Sedlacek I."/>
            <person name="Pantucek R."/>
            <person name="Zeman M."/>
            <person name="Holochova P."/>
            <person name="Kralova S."/>
            <person name="Stankova E."/>
            <person name="Sedo O."/>
            <person name="Micenkova L."/>
            <person name="Svec P."/>
            <person name="Gupta V."/>
            <person name="Sood U."/>
            <person name="Korpole U.S."/>
            <person name="Lal R."/>
        </authorList>
    </citation>
    <scope>NUCLEOTIDE SEQUENCE [LARGE SCALE GENOMIC DNA]</scope>
    <source>
        <strain evidence="7 8">P5342</strain>
    </source>
</reference>
<evidence type="ECO:0000259" key="6">
    <source>
        <dbReference type="Pfam" id="PF02656"/>
    </source>
</evidence>
<dbReference type="AlphaFoldDB" id="A0A7Y7PMT2"/>
<comment type="caution">
    <text evidence="7">The sequence shown here is derived from an EMBL/GenBank/DDBJ whole genome shotgun (WGS) entry which is preliminary data.</text>
</comment>
<keyword evidence="2 5" id="KW-0812">Transmembrane</keyword>
<dbReference type="EMBL" id="JABKAU010000008">
    <property type="protein sequence ID" value="NVO30715.1"/>
    <property type="molecule type" value="Genomic_DNA"/>
</dbReference>
<feature type="domain" description="DUF202" evidence="6">
    <location>
        <begin position="23"/>
        <end position="85"/>
    </location>
</feature>
<gene>
    <name evidence="7" type="ORF">HW554_05815</name>
</gene>
<dbReference type="InterPro" id="IPR003807">
    <property type="entry name" value="DUF202"/>
</dbReference>
<dbReference type="Pfam" id="PF02656">
    <property type="entry name" value="DUF202"/>
    <property type="match status" value="1"/>
</dbReference>
<feature type="transmembrane region" description="Helical" evidence="5">
    <location>
        <begin position="32"/>
        <end position="52"/>
    </location>
</feature>
<evidence type="ECO:0000256" key="1">
    <source>
        <dbReference type="ARBA" id="ARBA00004127"/>
    </source>
</evidence>
<organism evidence="7 8">
    <name type="scientific">Hymenobacter lapidiphilus</name>
    <dbReference type="NCBI Taxonomy" id="2608003"/>
    <lineage>
        <taxon>Bacteria</taxon>
        <taxon>Pseudomonadati</taxon>
        <taxon>Bacteroidota</taxon>
        <taxon>Cytophagia</taxon>
        <taxon>Cytophagales</taxon>
        <taxon>Hymenobacteraceae</taxon>
        <taxon>Hymenobacter</taxon>
    </lineage>
</organism>
<evidence type="ECO:0000256" key="2">
    <source>
        <dbReference type="ARBA" id="ARBA00022692"/>
    </source>
</evidence>
<dbReference type="GO" id="GO:0012505">
    <property type="term" value="C:endomembrane system"/>
    <property type="evidence" value="ECO:0007669"/>
    <property type="project" value="UniProtKB-SubCell"/>
</dbReference>
<evidence type="ECO:0000256" key="5">
    <source>
        <dbReference type="SAM" id="Phobius"/>
    </source>
</evidence>
<evidence type="ECO:0000313" key="7">
    <source>
        <dbReference type="EMBL" id="NVO30715.1"/>
    </source>
</evidence>
<keyword evidence="4 5" id="KW-0472">Membrane</keyword>
<comment type="subcellular location">
    <subcellularLocation>
        <location evidence="1">Endomembrane system</location>
        <topology evidence="1">Multi-pass membrane protein</topology>
    </subcellularLocation>
</comment>
<dbReference type="Proteomes" id="UP000565521">
    <property type="component" value="Unassembled WGS sequence"/>
</dbReference>
<keyword evidence="3 5" id="KW-1133">Transmembrane helix</keyword>
<proteinExistence type="predicted"/>
<dbReference type="RefSeq" id="WP_176907644.1">
    <property type="nucleotide sequence ID" value="NZ_JABKAU010000008.1"/>
</dbReference>
<evidence type="ECO:0000256" key="3">
    <source>
        <dbReference type="ARBA" id="ARBA00022989"/>
    </source>
</evidence>
<sequence length="98" mass="11123">MTKLHTATPDSPLELRDRLAMERTRLANERTLLAYLRTGLTLVIAGLTFFKFFRSSAYVWAGVLFIPLGLAIVVLGWRRYQVRARHIEQFVAAADAMA</sequence>